<dbReference type="RefSeq" id="WP_380889742.1">
    <property type="nucleotide sequence ID" value="NZ_JBHUDY010000001.1"/>
</dbReference>
<dbReference type="EMBL" id="JBHUDY010000001">
    <property type="protein sequence ID" value="MFD1612649.1"/>
    <property type="molecule type" value="Genomic_DNA"/>
</dbReference>
<organism evidence="1 2">
    <name type="scientific">Sphingomonas tabacisoli</name>
    <dbReference type="NCBI Taxonomy" id="2249466"/>
    <lineage>
        <taxon>Bacteria</taxon>
        <taxon>Pseudomonadati</taxon>
        <taxon>Pseudomonadota</taxon>
        <taxon>Alphaproteobacteria</taxon>
        <taxon>Sphingomonadales</taxon>
        <taxon>Sphingomonadaceae</taxon>
        <taxon>Sphingomonas</taxon>
    </lineage>
</organism>
<dbReference type="InterPro" id="IPR016181">
    <property type="entry name" value="Acyl_CoA_acyltransferase"/>
</dbReference>
<sequence length="144" mass="15644">MTYIFPDPTQRRVRLPRLFAILFDSDGKAGPRFVTEGEEAATLWRAPGRAQVGWGEMLAKAGPLLHALGTAFPRALRVGNAIDAHMPERPFHYLHIAGCDPRHQGRGFGSQAIAAGLALAGDEAAYLERPIRSPSRSTNGTDLK</sequence>
<dbReference type="Gene3D" id="3.40.630.30">
    <property type="match status" value="1"/>
</dbReference>
<dbReference type="SUPFAM" id="SSF55729">
    <property type="entry name" value="Acyl-CoA N-acyltransferases (Nat)"/>
    <property type="match status" value="1"/>
</dbReference>
<gene>
    <name evidence="1" type="ORF">ACFSCW_12635</name>
</gene>
<comment type="caution">
    <text evidence="1">The sequence shown here is derived from an EMBL/GenBank/DDBJ whole genome shotgun (WGS) entry which is preliminary data.</text>
</comment>
<accession>A0ABW4I775</accession>
<evidence type="ECO:0000313" key="1">
    <source>
        <dbReference type="EMBL" id="MFD1612649.1"/>
    </source>
</evidence>
<name>A0ABW4I775_9SPHN</name>
<dbReference type="Proteomes" id="UP001597115">
    <property type="component" value="Unassembled WGS sequence"/>
</dbReference>
<protein>
    <submittedName>
        <fullName evidence="1">GNAT family N-acetyltransferase</fullName>
    </submittedName>
</protein>
<evidence type="ECO:0000313" key="2">
    <source>
        <dbReference type="Proteomes" id="UP001597115"/>
    </source>
</evidence>
<keyword evidence="2" id="KW-1185">Reference proteome</keyword>
<reference evidence="2" key="1">
    <citation type="journal article" date="2019" name="Int. J. Syst. Evol. Microbiol.">
        <title>The Global Catalogue of Microorganisms (GCM) 10K type strain sequencing project: providing services to taxonomists for standard genome sequencing and annotation.</title>
        <authorList>
            <consortium name="The Broad Institute Genomics Platform"/>
            <consortium name="The Broad Institute Genome Sequencing Center for Infectious Disease"/>
            <person name="Wu L."/>
            <person name="Ma J."/>
        </authorList>
    </citation>
    <scope>NUCLEOTIDE SEQUENCE [LARGE SCALE GENOMIC DNA]</scope>
    <source>
        <strain evidence="2">CGMCC 1.16275</strain>
    </source>
</reference>
<proteinExistence type="predicted"/>